<gene>
    <name evidence="2" type="ORF">IAC59_10410</name>
</gene>
<organism evidence="2 3">
    <name type="scientific">Candidatus Fimadaptatus faecigallinarum</name>
    <dbReference type="NCBI Taxonomy" id="2840814"/>
    <lineage>
        <taxon>Bacteria</taxon>
        <taxon>Bacillati</taxon>
        <taxon>Bacillota</taxon>
        <taxon>Clostridia</taxon>
        <taxon>Eubacteriales</taxon>
        <taxon>Candidatus Fimadaptatus</taxon>
    </lineage>
</organism>
<dbReference type="AlphaFoldDB" id="A0A9D1LT54"/>
<evidence type="ECO:0000313" key="3">
    <source>
        <dbReference type="Proteomes" id="UP000824123"/>
    </source>
</evidence>
<keyword evidence="1" id="KW-0472">Membrane</keyword>
<comment type="caution">
    <text evidence="2">The sequence shown here is derived from an EMBL/GenBank/DDBJ whole genome shotgun (WGS) entry which is preliminary data.</text>
</comment>
<feature type="transmembrane region" description="Helical" evidence="1">
    <location>
        <begin position="44"/>
        <end position="62"/>
    </location>
</feature>
<feature type="transmembrane region" description="Helical" evidence="1">
    <location>
        <begin position="93"/>
        <end position="112"/>
    </location>
</feature>
<reference evidence="2" key="2">
    <citation type="journal article" date="2021" name="PeerJ">
        <title>Extensive microbial diversity within the chicken gut microbiome revealed by metagenomics and culture.</title>
        <authorList>
            <person name="Gilroy R."/>
            <person name="Ravi A."/>
            <person name="Getino M."/>
            <person name="Pursley I."/>
            <person name="Horton D.L."/>
            <person name="Alikhan N.F."/>
            <person name="Baker D."/>
            <person name="Gharbi K."/>
            <person name="Hall N."/>
            <person name="Watson M."/>
            <person name="Adriaenssens E.M."/>
            <person name="Foster-Nyarko E."/>
            <person name="Jarju S."/>
            <person name="Secka A."/>
            <person name="Antonio M."/>
            <person name="Oren A."/>
            <person name="Chaudhuri R.R."/>
            <person name="La Ragione R."/>
            <person name="Hildebrand F."/>
            <person name="Pallen M.J."/>
        </authorList>
    </citation>
    <scope>NUCLEOTIDE SEQUENCE</scope>
    <source>
        <strain evidence="2">ChiSxjej2B14-8506</strain>
    </source>
</reference>
<accession>A0A9D1LT54</accession>
<sequence>MGKWTRLWRYCVPHGARAAVLIILGFALLFAAFTLDVCPAWLKYAAYLLSAYATLALCANVGRWFRYCMAWIEGCAPARHYIHDSDFRNRVSLCWGVCANALYAALQGVLALIQRSGWMVALCGYYTVLTLMRLLVYRSDPHALDTRAAWRRYGAVGLLLILLAGSIQAILLQYLLKGKAFEYPGFSIYAMAAYSFTSLTMVIVRMIRCRKSVLPLQRAALNIRFAAALMSLLALQTALISTFGEPDTFQFAMNALTGYAVFLALLAMALVMLSKAMRQLIGRRT</sequence>
<keyword evidence="1" id="KW-1133">Transmembrane helix</keyword>
<feature type="transmembrane region" description="Helical" evidence="1">
    <location>
        <begin position="188"/>
        <end position="207"/>
    </location>
</feature>
<feature type="transmembrane region" description="Helical" evidence="1">
    <location>
        <begin position="118"/>
        <end position="136"/>
    </location>
</feature>
<dbReference type="Proteomes" id="UP000824123">
    <property type="component" value="Unassembled WGS sequence"/>
</dbReference>
<keyword evidence="1" id="KW-0812">Transmembrane</keyword>
<evidence type="ECO:0000256" key="1">
    <source>
        <dbReference type="SAM" id="Phobius"/>
    </source>
</evidence>
<proteinExistence type="predicted"/>
<name>A0A9D1LT54_9FIRM</name>
<feature type="transmembrane region" description="Helical" evidence="1">
    <location>
        <begin position="251"/>
        <end position="273"/>
    </location>
</feature>
<evidence type="ECO:0000313" key="2">
    <source>
        <dbReference type="EMBL" id="HIU47650.1"/>
    </source>
</evidence>
<feature type="transmembrane region" description="Helical" evidence="1">
    <location>
        <begin position="156"/>
        <end position="176"/>
    </location>
</feature>
<reference evidence="2" key="1">
    <citation type="submission" date="2020-10" db="EMBL/GenBank/DDBJ databases">
        <authorList>
            <person name="Gilroy R."/>
        </authorList>
    </citation>
    <scope>NUCLEOTIDE SEQUENCE</scope>
    <source>
        <strain evidence="2">ChiSxjej2B14-8506</strain>
    </source>
</reference>
<feature type="transmembrane region" description="Helical" evidence="1">
    <location>
        <begin position="219"/>
        <end position="239"/>
    </location>
</feature>
<dbReference type="EMBL" id="DVNK01000063">
    <property type="protein sequence ID" value="HIU47650.1"/>
    <property type="molecule type" value="Genomic_DNA"/>
</dbReference>
<protein>
    <submittedName>
        <fullName evidence="2">Uncharacterized protein</fullName>
    </submittedName>
</protein>